<accession>A0A9D2NRB5</accession>
<dbReference type="Pfam" id="PF03780">
    <property type="entry name" value="Asp23"/>
    <property type="match status" value="1"/>
</dbReference>
<dbReference type="InterPro" id="IPR005531">
    <property type="entry name" value="Asp23"/>
</dbReference>
<proteinExistence type="inferred from homology"/>
<dbReference type="AlphaFoldDB" id="A0A9D2NRB5"/>
<name>A0A9D2NRB5_9FIRM</name>
<evidence type="ECO:0000256" key="1">
    <source>
        <dbReference type="ARBA" id="ARBA00005721"/>
    </source>
</evidence>
<evidence type="ECO:0000313" key="3">
    <source>
        <dbReference type="Proteomes" id="UP000823896"/>
    </source>
</evidence>
<comment type="caution">
    <text evidence="2">The sequence shown here is derived from an EMBL/GenBank/DDBJ whole genome shotgun (WGS) entry which is preliminary data.</text>
</comment>
<reference evidence="2" key="2">
    <citation type="submission" date="2021-04" db="EMBL/GenBank/DDBJ databases">
        <authorList>
            <person name="Gilroy R."/>
        </authorList>
    </citation>
    <scope>NUCLEOTIDE SEQUENCE</scope>
    <source>
        <strain evidence="2">CHK187-11901</strain>
    </source>
</reference>
<reference evidence="2" key="1">
    <citation type="journal article" date="2021" name="PeerJ">
        <title>Extensive microbial diversity within the chicken gut microbiome revealed by metagenomics and culture.</title>
        <authorList>
            <person name="Gilroy R."/>
            <person name="Ravi A."/>
            <person name="Getino M."/>
            <person name="Pursley I."/>
            <person name="Horton D.L."/>
            <person name="Alikhan N.F."/>
            <person name="Baker D."/>
            <person name="Gharbi K."/>
            <person name="Hall N."/>
            <person name="Watson M."/>
            <person name="Adriaenssens E.M."/>
            <person name="Foster-Nyarko E."/>
            <person name="Jarju S."/>
            <person name="Secka A."/>
            <person name="Antonio M."/>
            <person name="Oren A."/>
            <person name="Chaudhuri R.R."/>
            <person name="La Ragione R."/>
            <person name="Hildebrand F."/>
            <person name="Pallen M.J."/>
        </authorList>
    </citation>
    <scope>NUCLEOTIDE SEQUENCE</scope>
    <source>
        <strain evidence="2">CHK187-11901</strain>
    </source>
</reference>
<sequence length="109" mass="12196">MAQEYISVKTQNEIGVVALNKSVFTTIAKIAIDEDDAIVLNESSNLFKYPISCKLVDGKMVLTIEVKVKYTANVSDVCSKLQKKIFESISHMSDYTPDKIDIRVVGFIF</sequence>
<gene>
    <name evidence="2" type="ORF">H9702_05225</name>
</gene>
<dbReference type="Proteomes" id="UP000823896">
    <property type="component" value="Unassembled WGS sequence"/>
</dbReference>
<protein>
    <submittedName>
        <fullName evidence="2">Asp23/Gls24 family envelope stress response protein</fullName>
    </submittedName>
</protein>
<comment type="similarity">
    <text evidence="1">Belongs to the asp23 family.</text>
</comment>
<organism evidence="2 3">
    <name type="scientific">Candidatus Merdibacter merdavium</name>
    <dbReference type="NCBI Taxonomy" id="2838692"/>
    <lineage>
        <taxon>Bacteria</taxon>
        <taxon>Bacillati</taxon>
        <taxon>Bacillota</taxon>
        <taxon>Erysipelotrichia</taxon>
        <taxon>Erysipelotrichales</taxon>
        <taxon>Erysipelotrichaceae</taxon>
        <taxon>Merdibacter</taxon>
    </lineage>
</organism>
<evidence type="ECO:0000313" key="2">
    <source>
        <dbReference type="EMBL" id="HJC36514.1"/>
    </source>
</evidence>
<dbReference type="EMBL" id="DWWM01000032">
    <property type="protein sequence ID" value="HJC36514.1"/>
    <property type="molecule type" value="Genomic_DNA"/>
</dbReference>